<accession>A0A1J1E060</accession>
<dbReference type="EC" id="2.7.1.24" evidence="5 6"/>
<evidence type="ECO:0000256" key="4">
    <source>
        <dbReference type="ARBA" id="ARBA00022993"/>
    </source>
</evidence>
<evidence type="ECO:0000313" key="8">
    <source>
        <dbReference type="Proteomes" id="UP000243197"/>
    </source>
</evidence>
<keyword evidence="5" id="KW-0808">Transferase</keyword>
<reference evidence="7 8" key="1">
    <citation type="submission" date="2014-03" db="EMBL/GenBank/DDBJ databases">
        <title>complete genome sequence of Flavobacteriaceae bacterium JBKA-6.</title>
        <authorList>
            <person name="Takano T."/>
            <person name="Nakamura Y."/>
            <person name="Takuma S."/>
            <person name="Yasuike M."/>
            <person name="Matsuyama T."/>
            <person name="Sakai T."/>
            <person name="Fujiwara A."/>
            <person name="Kimoto K."/>
            <person name="Fukuda Y."/>
            <person name="Kondo H."/>
            <person name="Hirono I."/>
            <person name="Nakayasu C."/>
        </authorList>
    </citation>
    <scope>NUCLEOTIDE SEQUENCE [LARGE SCALE GENOMIC DNA]</scope>
    <source>
        <strain evidence="7 8">JBKA-6</strain>
    </source>
</reference>
<dbReference type="EMBL" id="AP014564">
    <property type="protein sequence ID" value="BAV94317.1"/>
    <property type="molecule type" value="Genomic_DNA"/>
</dbReference>
<dbReference type="GO" id="GO:0005524">
    <property type="term" value="F:ATP binding"/>
    <property type="evidence" value="ECO:0007669"/>
    <property type="project" value="UniProtKB-UniRule"/>
</dbReference>
<evidence type="ECO:0000256" key="3">
    <source>
        <dbReference type="ARBA" id="ARBA00022840"/>
    </source>
</evidence>
<evidence type="ECO:0000256" key="2">
    <source>
        <dbReference type="ARBA" id="ARBA00022741"/>
    </source>
</evidence>
<dbReference type="AlphaFoldDB" id="A0A1J1E060"/>
<evidence type="ECO:0000256" key="5">
    <source>
        <dbReference type="HAMAP-Rule" id="MF_00376"/>
    </source>
</evidence>
<protein>
    <recommendedName>
        <fullName evidence="5 6">Dephospho-CoA kinase</fullName>
        <ecNumber evidence="5 6">2.7.1.24</ecNumber>
    </recommendedName>
    <alternativeName>
        <fullName evidence="5">Dephosphocoenzyme A kinase</fullName>
    </alternativeName>
</protein>
<comment type="function">
    <text evidence="5">Catalyzes the phosphorylation of the 3'-hydroxyl group of dephosphocoenzyme A to form coenzyme A.</text>
</comment>
<dbReference type="HAMAP" id="MF_00376">
    <property type="entry name" value="Dephospho_CoA_kinase"/>
    <property type="match status" value="1"/>
</dbReference>
<comment type="subcellular location">
    <subcellularLocation>
        <location evidence="5">Cytoplasm</location>
    </subcellularLocation>
</comment>
<dbReference type="PROSITE" id="PS51219">
    <property type="entry name" value="DPCK"/>
    <property type="match status" value="1"/>
</dbReference>
<organism evidence="7 8">
    <name type="scientific">Ichthyobacterium seriolicida</name>
    <dbReference type="NCBI Taxonomy" id="242600"/>
    <lineage>
        <taxon>Bacteria</taxon>
        <taxon>Pseudomonadati</taxon>
        <taxon>Bacteroidota</taxon>
        <taxon>Flavobacteriia</taxon>
        <taxon>Flavobacteriales</taxon>
        <taxon>Ichthyobacteriaceae</taxon>
        <taxon>Ichthyobacterium</taxon>
    </lineage>
</organism>
<dbReference type="UniPathway" id="UPA00241">
    <property type="reaction ID" value="UER00356"/>
</dbReference>
<dbReference type="Pfam" id="PF01121">
    <property type="entry name" value="CoaE"/>
    <property type="match status" value="1"/>
</dbReference>
<evidence type="ECO:0000313" key="7">
    <source>
        <dbReference type="EMBL" id="BAV94317.1"/>
    </source>
</evidence>
<dbReference type="GO" id="GO:0004140">
    <property type="term" value="F:dephospho-CoA kinase activity"/>
    <property type="evidence" value="ECO:0007669"/>
    <property type="project" value="UniProtKB-UniRule"/>
</dbReference>
<dbReference type="GO" id="GO:0005737">
    <property type="term" value="C:cytoplasm"/>
    <property type="evidence" value="ECO:0007669"/>
    <property type="project" value="UniProtKB-SubCell"/>
</dbReference>
<gene>
    <name evidence="5" type="primary">coaE</name>
    <name evidence="7" type="ORF">JBKA6_0304</name>
</gene>
<keyword evidence="2 5" id="KW-0547">Nucleotide-binding</keyword>
<proteinExistence type="inferred from homology"/>
<dbReference type="GO" id="GO:0015937">
    <property type="term" value="P:coenzyme A biosynthetic process"/>
    <property type="evidence" value="ECO:0007669"/>
    <property type="project" value="UniProtKB-UniRule"/>
</dbReference>
<keyword evidence="3 5" id="KW-0067">ATP-binding</keyword>
<keyword evidence="5 7" id="KW-0418">Kinase</keyword>
<dbReference type="InterPro" id="IPR027417">
    <property type="entry name" value="P-loop_NTPase"/>
</dbReference>
<dbReference type="InterPro" id="IPR001977">
    <property type="entry name" value="Depp_CoAkinase"/>
</dbReference>
<comment type="catalytic activity">
    <reaction evidence="5">
        <text>3'-dephospho-CoA + ATP = ADP + CoA + H(+)</text>
        <dbReference type="Rhea" id="RHEA:18245"/>
        <dbReference type="ChEBI" id="CHEBI:15378"/>
        <dbReference type="ChEBI" id="CHEBI:30616"/>
        <dbReference type="ChEBI" id="CHEBI:57287"/>
        <dbReference type="ChEBI" id="CHEBI:57328"/>
        <dbReference type="ChEBI" id="CHEBI:456216"/>
        <dbReference type="EC" id="2.7.1.24"/>
    </reaction>
</comment>
<dbReference type="NCBIfam" id="TIGR00152">
    <property type="entry name" value="dephospho-CoA kinase"/>
    <property type="match status" value="1"/>
</dbReference>
<keyword evidence="8" id="KW-1185">Reference proteome</keyword>
<name>A0A1J1E060_9FLAO</name>
<comment type="similarity">
    <text evidence="1 5">Belongs to the CoaE family.</text>
</comment>
<comment type="pathway">
    <text evidence="5">Cofactor biosynthesis; coenzyme A biosynthesis; CoA from (R)-pantothenate: step 5/5.</text>
</comment>
<dbReference type="CDD" id="cd02022">
    <property type="entry name" value="DPCK"/>
    <property type="match status" value="1"/>
</dbReference>
<evidence type="ECO:0000256" key="6">
    <source>
        <dbReference type="NCBIfam" id="TIGR00152"/>
    </source>
</evidence>
<feature type="binding site" evidence="5">
    <location>
        <begin position="12"/>
        <end position="17"/>
    </location>
    <ligand>
        <name>ATP</name>
        <dbReference type="ChEBI" id="CHEBI:30616"/>
    </ligand>
</feature>
<dbReference type="Proteomes" id="UP000243197">
    <property type="component" value="Chromosome"/>
</dbReference>
<sequence>MTKIIGLTGGIGSGKTTVSKIFASYGIPVFNSDVEAKLMMNQDREVKKNIIAHFGEKSYLENALNTSFLSEVVFSDPEKLKLLNSLVHCELEKVFKDWVKNIKKKLIIKEAAILFETDSYKMCDSTILVLSDKNTRIKRVIERDKISTGDILKRMNNQWSDQKKFPIADYIIVNDYDLKTLKKSARYILNLLMTKYEL</sequence>
<dbReference type="Gene3D" id="3.40.50.300">
    <property type="entry name" value="P-loop containing nucleotide triphosphate hydrolases"/>
    <property type="match status" value="1"/>
</dbReference>
<keyword evidence="5" id="KW-0963">Cytoplasm</keyword>
<dbReference type="SUPFAM" id="SSF52540">
    <property type="entry name" value="P-loop containing nucleoside triphosphate hydrolases"/>
    <property type="match status" value="1"/>
</dbReference>
<dbReference type="KEGG" id="ise:JBKA6_0304"/>
<dbReference type="OrthoDB" id="9812943at2"/>
<dbReference type="RefSeq" id="WP_096685196.1">
    <property type="nucleotide sequence ID" value="NZ_AP014564.1"/>
</dbReference>
<keyword evidence="4 5" id="KW-0173">Coenzyme A biosynthesis</keyword>
<evidence type="ECO:0000256" key="1">
    <source>
        <dbReference type="ARBA" id="ARBA00009018"/>
    </source>
</evidence>
<dbReference type="PANTHER" id="PTHR10695:SF46">
    <property type="entry name" value="BIFUNCTIONAL COENZYME A SYNTHASE-RELATED"/>
    <property type="match status" value="1"/>
</dbReference>
<dbReference type="PANTHER" id="PTHR10695">
    <property type="entry name" value="DEPHOSPHO-COA KINASE-RELATED"/>
    <property type="match status" value="1"/>
</dbReference>